<reference evidence="2 3" key="1">
    <citation type="submission" date="2015-03" db="EMBL/GenBank/DDBJ databases">
        <title>RNA-seq based gene annotation and comparative genomics of four Zymoseptoria species reveal species-specific pathogenicity related genes and transposable element activity.</title>
        <authorList>
            <person name="Grandaubert J."/>
            <person name="Bhattacharyya A."/>
            <person name="Stukenbrock E.H."/>
        </authorList>
    </citation>
    <scope>NUCLEOTIDE SEQUENCE [LARGE SCALE GENOMIC DNA]</scope>
    <source>
        <strain evidence="2 3">Zb18110</strain>
    </source>
</reference>
<comment type="caution">
    <text evidence="2">The sequence shown here is derived from an EMBL/GenBank/DDBJ whole genome shotgun (WGS) entry which is preliminary data.</text>
</comment>
<sequence>MSTSEHNNIRPRSRSPPNDFSDAPRQKFAIGDQVKFVVHDTAKQDTTEQNDPKQDTTEQRTVEHDTSEHNAAVQGTEEVRIQLSEVDLSEKLSAASTLLQSCQPLKLHLRRLIDLDERNRATENPWHGPSNPMILGWAVQTRYHVQSVLTTLDRHMGSSLRDKEVDHFTFFPRESELTTLIKAIERLEAQPERLVGLEQVESAPWNTVVLSQLERQLEGLIVRLLDHMGPVGGRDGQREW</sequence>
<protein>
    <submittedName>
        <fullName evidence="2">Uncharacterized protein</fullName>
    </submittedName>
</protein>
<keyword evidence="3" id="KW-1185">Reference proteome</keyword>
<evidence type="ECO:0000256" key="1">
    <source>
        <dbReference type="SAM" id="MobiDB-lite"/>
    </source>
</evidence>
<feature type="compositionally biased region" description="Basic and acidic residues" evidence="1">
    <location>
        <begin position="37"/>
        <end position="68"/>
    </location>
</feature>
<dbReference type="Proteomes" id="UP000033647">
    <property type="component" value="Unassembled WGS sequence"/>
</dbReference>
<proteinExistence type="predicted"/>
<feature type="region of interest" description="Disordered" evidence="1">
    <location>
        <begin position="1"/>
        <end position="77"/>
    </location>
</feature>
<dbReference type="EMBL" id="LAFY01000594">
    <property type="protein sequence ID" value="KJX96762.1"/>
    <property type="molecule type" value="Genomic_DNA"/>
</dbReference>
<name>A0A0F4GI62_9PEZI</name>
<evidence type="ECO:0000313" key="2">
    <source>
        <dbReference type="EMBL" id="KJX96762.1"/>
    </source>
</evidence>
<accession>A0A0F4GI62</accession>
<organism evidence="2 3">
    <name type="scientific">Zymoseptoria brevis</name>
    <dbReference type="NCBI Taxonomy" id="1047168"/>
    <lineage>
        <taxon>Eukaryota</taxon>
        <taxon>Fungi</taxon>
        <taxon>Dikarya</taxon>
        <taxon>Ascomycota</taxon>
        <taxon>Pezizomycotina</taxon>
        <taxon>Dothideomycetes</taxon>
        <taxon>Dothideomycetidae</taxon>
        <taxon>Mycosphaerellales</taxon>
        <taxon>Mycosphaerellaceae</taxon>
        <taxon>Zymoseptoria</taxon>
    </lineage>
</organism>
<dbReference type="OrthoDB" id="10294450at2759"/>
<gene>
    <name evidence="2" type="ORF">TI39_contig602g00008</name>
</gene>
<evidence type="ECO:0000313" key="3">
    <source>
        <dbReference type="Proteomes" id="UP000033647"/>
    </source>
</evidence>
<dbReference type="AlphaFoldDB" id="A0A0F4GI62"/>